<dbReference type="GO" id="GO:0046872">
    <property type="term" value="F:metal ion binding"/>
    <property type="evidence" value="ECO:0007669"/>
    <property type="project" value="UniProtKB-KW"/>
</dbReference>
<feature type="non-terminal residue" evidence="16">
    <location>
        <position position="1"/>
    </location>
</feature>
<dbReference type="eggNOG" id="KOG4475">
    <property type="taxonomic scope" value="Eukaryota"/>
</dbReference>
<dbReference type="eggNOG" id="KOG1026">
    <property type="taxonomic scope" value="Eukaryota"/>
</dbReference>
<dbReference type="CDD" id="cd00096">
    <property type="entry name" value="Ig"/>
    <property type="match status" value="1"/>
</dbReference>
<dbReference type="GO" id="GO:0005524">
    <property type="term" value="F:ATP binding"/>
    <property type="evidence" value="ECO:0007669"/>
    <property type="project" value="UniProtKB-KW"/>
</dbReference>
<keyword evidence="2 13" id="KW-0812">Transmembrane</keyword>
<dbReference type="InterPro" id="IPR007110">
    <property type="entry name" value="Ig-like_dom"/>
</dbReference>
<evidence type="ECO:0000259" key="14">
    <source>
        <dbReference type="PROSITE" id="PS50011"/>
    </source>
</evidence>
<evidence type="ECO:0000256" key="12">
    <source>
        <dbReference type="SAM" id="MobiDB-lite"/>
    </source>
</evidence>
<organism evidence="16 17">
    <name type="scientific">Danaus plexippus plexippus</name>
    <dbReference type="NCBI Taxonomy" id="278856"/>
    <lineage>
        <taxon>Eukaryota</taxon>
        <taxon>Metazoa</taxon>
        <taxon>Ecdysozoa</taxon>
        <taxon>Arthropoda</taxon>
        <taxon>Hexapoda</taxon>
        <taxon>Insecta</taxon>
        <taxon>Pterygota</taxon>
        <taxon>Neoptera</taxon>
        <taxon>Endopterygota</taxon>
        <taxon>Lepidoptera</taxon>
        <taxon>Glossata</taxon>
        <taxon>Ditrysia</taxon>
        <taxon>Papilionoidea</taxon>
        <taxon>Nymphalidae</taxon>
        <taxon>Danainae</taxon>
        <taxon>Danaini</taxon>
        <taxon>Danaina</taxon>
        <taxon>Danaus</taxon>
        <taxon>Danaus</taxon>
    </lineage>
</organism>
<accession>A0A212EMT9</accession>
<name>A0A212EMT9_DANPL</name>
<evidence type="ECO:0008006" key="18">
    <source>
        <dbReference type="Google" id="ProtNLM"/>
    </source>
</evidence>
<dbReference type="GO" id="GO:0016020">
    <property type="term" value="C:membrane"/>
    <property type="evidence" value="ECO:0007669"/>
    <property type="project" value="UniProtKB-SubCell"/>
</dbReference>
<dbReference type="InParanoid" id="A0A212EMT9"/>
<feature type="binding site" evidence="10">
    <location>
        <position position="602"/>
    </location>
    <ligand>
        <name>ATP</name>
        <dbReference type="ChEBI" id="CHEBI:30616"/>
    </ligand>
</feature>
<dbReference type="PANTHER" id="PTHR24416">
    <property type="entry name" value="TYROSINE-PROTEIN KINASE RECEPTOR"/>
    <property type="match status" value="1"/>
</dbReference>
<evidence type="ECO:0000256" key="3">
    <source>
        <dbReference type="ARBA" id="ARBA00022989"/>
    </source>
</evidence>
<dbReference type="PROSITE" id="PS00109">
    <property type="entry name" value="PROTEIN_KINASE_TYR"/>
    <property type="match status" value="1"/>
</dbReference>
<feature type="domain" description="Ig-like" evidence="15">
    <location>
        <begin position="112"/>
        <end position="212"/>
    </location>
</feature>
<dbReference type="PIRSF" id="PIRSF000615">
    <property type="entry name" value="TyrPK_CSF1-R"/>
    <property type="match status" value="1"/>
</dbReference>
<keyword evidence="8" id="KW-0393">Immunoglobulin domain</keyword>
<evidence type="ECO:0000256" key="10">
    <source>
        <dbReference type="PIRSR" id="PIRSR000615-2"/>
    </source>
</evidence>
<dbReference type="InterPro" id="IPR008266">
    <property type="entry name" value="Tyr_kinase_AS"/>
</dbReference>
<feature type="transmembrane region" description="Helical" evidence="13">
    <location>
        <begin position="337"/>
        <end position="359"/>
    </location>
</feature>
<evidence type="ECO:0000256" key="2">
    <source>
        <dbReference type="ARBA" id="ARBA00022692"/>
    </source>
</evidence>
<comment type="subcellular location">
    <subcellularLocation>
        <location evidence="1">Membrane</location>
        <topology evidence="1">Single-pass membrane protein</topology>
    </subcellularLocation>
</comment>
<feature type="region of interest" description="Disordered" evidence="12">
    <location>
        <begin position="1"/>
        <end position="20"/>
    </location>
</feature>
<dbReference type="PROSITE" id="PS50011">
    <property type="entry name" value="PROTEIN_KINASE_DOM"/>
    <property type="match status" value="1"/>
</dbReference>
<evidence type="ECO:0000256" key="11">
    <source>
        <dbReference type="PIRSR" id="PIRSR000615-3"/>
    </source>
</evidence>
<protein>
    <recommendedName>
        <fullName evidence="18">Tyrosine-protein kinase-like otk</fullName>
    </recommendedName>
</protein>
<evidence type="ECO:0000256" key="6">
    <source>
        <dbReference type="ARBA" id="ARBA00023170"/>
    </source>
</evidence>
<dbReference type="SMART" id="SM00408">
    <property type="entry name" value="IGc2"/>
    <property type="match status" value="3"/>
</dbReference>
<evidence type="ECO:0000256" key="7">
    <source>
        <dbReference type="ARBA" id="ARBA00023180"/>
    </source>
</evidence>
<dbReference type="PANTHER" id="PTHR24416:SF573">
    <property type="entry name" value="INACTIVE TYROSINE-PROTEIN KINASE 7"/>
    <property type="match status" value="1"/>
</dbReference>
<keyword evidence="11" id="KW-0460">Magnesium</keyword>
<keyword evidence="11" id="KW-0479">Metal-binding</keyword>
<dbReference type="STRING" id="278856.A0A212EMT9"/>
<dbReference type="FunCoup" id="A0A212EMT9">
    <property type="interactions" value="212"/>
</dbReference>
<dbReference type="InterPro" id="IPR003598">
    <property type="entry name" value="Ig_sub2"/>
</dbReference>
<evidence type="ECO:0000259" key="15">
    <source>
        <dbReference type="PROSITE" id="PS50835"/>
    </source>
</evidence>
<dbReference type="SUPFAM" id="SSF48726">
    <property type="entry name" value="Immunoglobulin"/>
    <property type="match status" value="3"/>
</dbReference>
<evidence type="ECO:0000256" key="13">
    <source>
        <dbReference type="SAM" id="Phobius"/>
    </source>
</evidence>
<dbReference type="SMART" id="SM00409">
    <property type="entry name" value="IG"/>
    <property type="match status" value="3"/>
</dbReference>
<keyword evidence="17" id="KW-1185">Reference proteome</keyword>
<dbReference type="Proteomes" id="UP000007151">
    <property type="component" value="Unassembled WGS sequence"/>
</dbReference>
<dbReference type="KEGG" id="dpl:KGM_205507B"/>
<feature type="region of interest" description="Disordered" evidence="12">
    <location>
        <begin position="406"/>
        <end position="426"/>
    </location>
</feature>
<dbReference type="InterPro" id="IPR003599">
    <property type="entry name" value="Ig_sub"/>
</dbReference>
<evidence type="ECO:0000256" key="4">
    <source>
        <dbReference type="ARBA" id="ARBA00023136"/>
    </source>
</evidence>
<dbReference type="InterPro" id="IPR020635">
    <property type="entry name" value="Tyr_kinase_cat_dom"/>
</dbReference>
<dbReference type="EMBL" id="AGBW02013807">
    <property type="protein sequence ID" value="OWR42789.1"/>
    <property type="molecule type" value="Genomic_DNA"/>
</dbReference>
<dbReference type="Pfam" id="PF07714">
    <property type="entry name" value="PK_Tyr_Ser-Thr"/>
    <property type="match status" value="1"/>
</dbReference>
<keyword evidence="10" id="KW-0067">ATP-binding</keyword>
<dbReference type="InterPro" id="IPR050122">
    <property type="entry name" value="RTK"/>
</dbReference>
<feature type="domain" description="Ig-like" evidence="15">
    <location>
        <begin position="28"/>
        <end position="107"/>
    </location>
</feature>
<keyword evidence="3 13" id="KW-1133">Transmembrane helix</keyword>
<dbReference type="AlphaFoldDB" id="A0A212EMT9"/>
<feature type="compositionally biased region" description="Basic residues" evidence="12">
    <location>
        <begin position="1"/>
        <end position="17"/>
    </location>
</feature>
<dbReference type="SMART" id="SM00219">
    <property type="entry name" value="TyrKc"/>
    <property type="match status" value="1"/>
</dbReference>
<comment type="caution">
    <text evidence="16">The sequence shown here is derived from an EMBL/GenBank/DDBJ whole genome shotgun (WGS) entry which is preliminary data.</text>
</comment>
<dbReference type="SUPFAM" id="SSF56112">
    <property type="entry name" value="Protein kinase-like (PK-like)"/>
    <property type="match status" value="1"/>
</dbReference>
<evidence type="ECO:0000313" key="17">
    <source>
        <dbReference type="Proteomes" id="UP000007151"/>
    </source>
</evidence>
<dbReference type="InterPro" id="IPR000719">
    <property type="entry name" value="Prot_kinase_dom"/>
</dbReference>
<feature type="domain" description="Ig-like" evidence="15">
    <location>
        <begin position="218"/>
        <end position="318"/>
    </location>
</feature>
<dbReference type="InterPro" id="IPR011009">
    <property type="entry name" value="Kinase-like_dom_sf"/>
</dbReference>
<keyword evidence="7" id="KW-0325">Glycoprotein</keyword>
<reference evidence="16 17" key="1">
    <citation type="journal article" date="2011" name="Cell">
        <title>The monarch butterfly genome yields insights into long-distance migration.</title>
        <authorList>
            <person name="Zhan S."/>
            <person name="Merlin C."/>
            <person name="Boore J.L."/>
            <person name="Reppert S.M."/>
        </authorList>
    </citation>
    <scope>NUCLEOTIDE SEQUENCE [LARGE SCALE GENOMIC DNA]</scope>
    <source>
        <strain evidence="16">F-2</strain>
    </source>
</reference>
<evidence type="ECO:0000313" key="16">
    <source>
        <dbReference type="EMBL" id="OWR42789.1"/>
    </source>
</evidence>
<dbReference type="GO" id="GO:0004714">
    <property type="term" value="F:transmembrane receptor protein tyrosine kinase activity"/>
    <property type="evidence" value="ECO:0007669"/>
    <property type="project" value="UniProtKB-ARBA"/>
</dbReference>
<keyword evidence="5" id="KW-1015">Disulfide bond</keyword>
<dbReference type="InterPro" id="IPR013783">
    <property type="entry name" value="Ig-like_fold"/>
</dbReference>
<evidence type="ECO:0000256" key="5">
    <source>
        <dbReference type="ARBA" id="ARBA00023157"/>
    </source>
</evidence>
<keyword evidence="10" id="KW-0547">Nucleotide-binding</keyword>
<dbReference type="PRINTS" id="PR00109">
    <property type="entry name" value="TYRKINASE"/>
</dbReference>
<keyword evidence="6" id="KW-0675">Receptor</keyword>
<dbReference type="Gene3D" id="3.30.200.20">
    <property type="entry name" value="Phosphorylase Kinase, domain 1"/>
    <property type="match status" value="1"/>
</dbReference>
<dbReference type="InterPro" id="IPR036179">
    <property type="entry name" value="Ig-like_dom_sf"/>
</dbReference>
<proteinExistence type="predicted"/>
<dbReference type="Gene3D" id="1.10.510.10">
    <property type="entry name" value="Transferase(Phosphotransferase) domain 1"/>
    <property type="match status" value="1"/>
</dbReference>
<feature type="domain" description="Protein kinase" evidence="14">
    <location>
        <begin position="437"/>
        <end position="733"/>
    </location>
</feature>
<evidence type="ECO:0000256" key="9">
    <source>
        <dbReference type="PIRSR" id="PIRSR000615-1"/>
    </source>
</evidence>
<dbReference type="Pfam" id="PF13927">
    <property type="entry name" value="Ig_3"/>
    <property type="match status" value="3"/>
</dbReference>
<dbReference type="InterPro" id="IPR001245">
    <property type="entry name" value="Ser-Thr/Tyr_kinase_cat_dom"/>
</dbReference>
<keyword evidence="4 13" id="KW-0472">Membrane</keyword>
<dbReference type="PROSITE" id="PS50835">
    <property type="entry name" value="IG_LIKE"/>
    <property type="match status" value="3"/>
</dbReference>
<evidence type="ECO:0000256" key="8">
    <source>
        <dbReference type="ARBA" id="ARBA00023319"/>
    </source>
</evidence>
<gene>
    <name evidence="16" type="ORF">KGM_205507B</name>
</gene>
<evidence type="ECO:0000256" key="1">
    <source>
        <dbReference type="ARBA" id="ARBA00004167"/>
    </source>
</evidence>
<feature type="active site" description="Proton acceptor" evidence="9">
    <location>
        <position position="598"/>
    </location>
</feature>
<dbReference type="Gene3D" id="2.60.40.10">
    <property type="entry name" value="Immunoglobulins"/>
    <property type="match status" value="3"/>
</dbReference>
<feature type="binding site" evidence="11">
    <location>
        <position position="603"/>
    </location>
    <ligand>
        <name>Mg(2+)</name>
        <dbReference type="ChEBI" id="CHEBI:18420"/>
    </ligand>
</feature>
<sequence length="749" mass="82362">VGHGHRGRVRKANRRHRATTDGVLRFEPEPYSKKFELGSSGKIHCKVAGGVTPTVQWFLNEKDPLPDGITSANGTLMVTEAKKIQAGNYSCHASDGDQIITARISLDVVVSPRVLEPTPGQQVHVTLGQTVSLNCLAVGDPPPTTHWDRNLSILHQQNGADIDESANSSMSRLVILSNGTLVIQNATEVDSDRYGCTAGSAAGLARNELELIVHPVSPRVLEPTPGQQVHVTLGQTVSLNCLAVGDPPPTTHWDRNLSILHQQNGADIDESANSSMSRLVILSNGTLVIQNATEVDSDRYGCTAGSAAGLARNELELIVHPVGELPPAESTGVAGKAVLVSITVAGAYMILVLVLMLYCRRRRLQRRQRGEKLELEMAEGREKLVEEGEKKINGAAQNGRLLCDRESGADNSEVSGTSKTSKKSSQYDHLSVPKTLLTDIITLGRGEFGDVMLAKIDLAQIKKLRNKEDESESVMQPVLVKALTTKDNVQLSEFRRQLDLFSRVRDEHISRLLGLCTADEPHYMLLEHTDWGDLKTFLIATRTQEENEEYIARVGPGHGLPPTPTSIEPLAPAHKMALAAHLAAAASRLSHKRLTHRDIAARNCLITSSLTLKLSLPALTRGPHSHEYYKMHDTVIPLRWLPVEAVLEDEYSIKSDVYMYGATIWEIYTKAELPFAKLNDNSVLERLKSGSLDWNVPGSMPDKLQELLKRCWSKSPTDRPQFPEIFEEVNNMIKDLADNSSQHSAEREK</sequence>